<accession>A0A645CU15</accession>
<name>A0A645CU15_9ZZZZ</name>
<dbReference type="EMBL" id="VSSQ01030009">
    <property type="protein sequence ID" value="MPM80375.1"/>
    <property type="molecule type" value="Genomic_DNA"/>
</dbReference>
<dbReference type="AlphaFoldDB" id="A0A645CU15"/>
<evidence type="ECO:0000313" key="1">
    <source>
        <dbReference type="EMBL" id="MPM80375.1"/>
    </source>
</evidence>
<proteinExistence type="predicted"/>
<protein>
    <submittedName>
        <fullName evidence="1">Uncharacterized protein</fullName>
    </submittedName>
</protein>
<organism evidence="1">
    <name type="scientific">bioreactor metagenome</name>
    <dbReference type="NCBI Taxonomy" id="1076179"/>
    <lineage>
        <taxon>unclassified sequences</taxon>
        <taxon>metagenomes</taxon>
        <taxon>ecological metagenomes</taxon>
    </lineage>
</organism>
<gene>
    <name evidence="1" type="ORF">SDC9_127422</name>
</gene>
<reference evidence="1" key="1">
    <citation type="submission" date="2019-08" db="EMBL/GenBank/DDBJ databases">
        <authorList>
            <person name="Kucharzyk K."/>
            <person name="Murdoch R.W."/>
            <person name="Higgins S."/>
            <person name="Loffler F."/>
        </authorList>
    </citation>
    <scope>NUCLEOTIDE SEQUENCE</scope>
</reference>
<sequence length="107" mass="12140">MLKAELISCSVPFKASLAAEPAHAPSTMNKTTEINIIENMLCFKVTLPVFPLEFQYGLFYDMLSTQDQFWLNLFSIKALPVQNYFIAGELPESLLLIYVFHTFIAIS</sequence>
<comment type="caution">
    <text evidence="1">The sequence shown here is derived from an EMBL/GenBank/DDBJ whole genome shotgun (WGS) entry which is preliminary data.</text>
</comment>